<keyword evidence="3" id="KW-0547">Nucleotide-binding</keyword>
<dbReference type="RefSeq" id="WP_380828720.1">
    <property type="nucleotide sequence ID" value="NZ_JBHTCG010000014.1"/>
</dbReference>
<dbReference type="PANTHER" id="PTHR42711:SF17">
    <property type="entry name" value="ABC TRANSPORTER ATP-BINDING PROTEIN"/>
    <property type="match status" value="1"/>
</dbReference>
<dbReference type="Gene3D" id="3.40.50.300">
    <property type="entry name" value="P-loop containing nucleotide triphosphate hydrolases"/>
    <property type="match status" value="1"/>
</dbReference>
<proteinExistence type="predicted"/>
<evidence type="ECO:0000256" key="1">
    <source>
        <dbReference type="ARBA" id="ARBA00004202"/>
    </source>
</evidence>
<evidence type="ECO:0000259" key="7">
    <source>
        <dbReference type="PROSITE" id="PS50893"/>
    </source>
</evidence>
<evidence type="ECO:0000256" key="3">
    <source>
        <dbReference type="ARBA" id="ARBA00022741"/>
    </source>
</evidence>
<comment type="caution">
    <text evidence="8">The sequence shown here is derived from an EMBL/GenBank/DDBJ whole genome shotgun (WGS) entry which is preliminary data.</text>
</comment>
<sequence length="312" mass="32678">MSVNAVSLEEVTKSFGAVRAVDGLSLDIPQGQTLALLGPNGAGKSTTIGMLLGLTVPDAGRVRVFGGAPSVAVRAGRMGAMPQEGGLISRVTVRELVAFVAGAYAAPLPVADVLATARLTDLAGRRVDKLSGGQAQRVRFALALAGDPDLIVLDEPTAALDVEARREFWDGMRRYAARGKTILFSTHYLEEADEHADRIVVIDRGRVVADGTSREIKRVAALTTVSLSVDGETSWLGRLPGVTMVEIRGRRAHLRTTDSDATVMALAEARAVRDLEVSPADLEDAFVALTGRGAASPSPTTAARGAEEESAA</sequence>
<reference evidence="9" key="1">
    <citation type="journal article" date="2019" name="Int. J. Syst. Evol. Microbiol.">
        <title>The Global Catalogue of Microorganisms (GCM) 10K type strain sequencing project: providing services to taxonomists for standard genome sequencing and annotation.</title>
        <authorList>
            <consortium name="The Broad Institute Genomics Platform"/>
            <consortium name="The Broad Institute Genome Sequencing Center for Infectious Disease"/>
            <person name="Wu L."/>
            <person name="Ma J."/>
        </authorList>
    </citation>
    <scope>NUCLEOTIDE SEQUENCE [LARGE SCALE GENOMIC DNA]</scope>
    <source>
        <strain evidence="9">CECT 7649</strain>
    </source>
</reference>
<comment type="subcellular location">
    <subcellularLocation>
        <location evidence="1">Cell membrane</location>
        <topology evidence="1">Peripheral membrane protein</topology>
    </subcellularLocation>
</comment>
<accession>A0ABW2P6G9</accession>
<evidence type="ECO:0000256" key="2">
    <source>
        <dbReference type="ARBA" id="ARBA00022448"/>
    </source>
</evidence>
<evidence type="ECO:0000313" key="8">
    <source>
        <dbReference type="EMBL" id="MFC7384874.1"/>
    </source>
</evidence>
<dbReference type="InterPro" id="IPR003593">
    <property type="entry name" value="AAA+_ATPase"/>
</dbReference>
<dbReference type="InterPro" id="IPR003439">
    <property type="entry name" value="ABC_transporter-like_ATP-bd"/>
</dbReference>
<keyword evidence="2" id="KW-0813">Transport</keyword>
<feature type="domain" description="ABC transporter" evidence="7">
    <location>
        <begin position="6"/>
        <end position="229"/>
    </location>
</feature>
<gene>
    <name evidence="8" type="ORF">ACFQSB_21860</name>
</gene>
<dbReference type="CDD" id="cd03230">
    <property type="entry name" value="ABC_DR_subfamily_A"/>
    <property type="match status" value="1"/>
</dbReference>
<keyword evidence="5" id="KW-0046">Antibiotic resistance</keyword>
<dbReference type="InterPro" id="IPR017871">
    <property type="entry name" value="ABC_transporter-like_CS"/>
</dbReference>
<dbReference type="PROSITE" id="PS50893">
    <property type="entry name" value="ABC_TRANSPORTER_2"/>
    <property type="match status" value="1"/>
</dbReference>
<evidence type="ECO:0000256" key="5">
    <source>
        <dbReference type="ARBA" id="ARBA00023251"/>
    </source>
</evidence>
<dbReference type="InterPro" id="IPR027417">
    <property type="entry name" value="P-loop_NTPase"/>
</dbReference>
<evidence type="ECO:0000256" key="6">
    <source>
        <dbReference type="SAM" id="MobiDB-lite"/>
    </source>
</evidence>
<dbReference type="PROSITE" id="PS00211">
    <property type="entry name" value="ABC_TRANSPORTER_1"/>
    <property type="match status" value="1"/>
</dbReference>
<protein>
    <submittedName>
        <fullName evidence="8">ABC transporter ATP-binding protein</fullName>
    </submittedName>
</protein>
<organism evidence="8 9">
    <name type="scientific">Sphaerisporangium rhizosphaerae</name>
    <dbReference type="NCBI Taxonomy" id="2269375"/>
    <lineage>
        <taxon>Bacteria</taxon>
        <taxon>Bacillati</taxon>
        <taxon>Actinomycetota</taxon>
        <taxon>Actinomycetes</taxon>
        <taxon>Streptosporangiales</taxon>
        <taxon>Streptosporangiaceae</taxon>
        <taxon>Sphaerisporangium</taxon>
    </lineage>
</organism>
<evidence type="ECO:0000256" key="4">
    <source>
        <dbReference type="ARBA" id="ARBA00022840"/>
    </source>
</evidence>
<name>A0ABW2P6G9_9ACTN</name>
<feature type="region of interest" description="Disordered" evidence="6">
    <location>
        <begin position="292"/>
        <end position="312"/>
    </location>
</feature>
<dbReference type="InterPro" id="IPR050763">
    <property type="entry name" value="ABC_transporter_ATP-binding"/>
</dbReference>
<dbReference type="PANTHER" id="PTHR42711">
    <property type="entry name" value="ABC TRANSPORTER ATP-BINDING PROTEIN"/>
    <property type="match status" value="1"/>
</dbReference>
<dbReference type="Proteomes" id="UP001596496">
    <property type="component" value="Unassembled WGS sequence"/>
</dbReference>
<dbReference type="EMBL" id="JBHTCG010000014">
    <property type="protein sequence ID" value="MFC7384874.1"/>
    <property type="molecule type" value="Genomic_DNA"/>
</dbReference>
<dbReference type="Pfam" id="PF00005">
    <property type="entry name" value="ABC_tran"/>
    <property type="match status" value="1"/>
</dbReference>
<keyword evidence="4 8" id="KW-0067">ATP-binding</keyword>
<evidence type="ECO:0000313" key="9">
    <source>
        <dbReference type="Proteomes" id="UP001596496"/>
    </source>
</evidence>
<dbReference type="GO" id="GO:0005524">
    <property type="term" value="F:ATP binding"/>
    <property type="evidence" value="ECO:0007669"/>
    <property type="project" value="UniProtKB-KW"/>
</dbReference>
<keyword evidence="9" id="KW-1185">Reference proteome</keyword>
<dbReference type="SMART" id="SM00382">
    <property type="entry name" value="AAA"/>
    <property type="match status" value="1"/>
</dbReference>
<dbReference type="SUPFAM" id="SSF52540">
    <property type="entry name" value="P-loop containing nucleoside triphosphate hydrolases"/>
    <property type="match status" value="1"/>
</dbReference>